<dbReference type="PANTHER" id="PTHR32268">
    <property type="entry name" value="HOMOSERINE O-ACETYLTRANSFERASE"/>
    <property type="match status" value="1"/>
</dbReference>
<accession>A0A1I5UJ96</accession>
<comment type="function">
    <text evidence="2">Transfers an acetyl group from acetyl-CoA to L-homoserine, forming acetyl-L-homoserine.</text>
</comment>
<comment type="subunit">
    <text evidence="2">Homodimer.</text>
</comment>
<dbReference type="STRING" id="1079859.SAMN04515674_107216"/>
<organism evidence="5 6">
    <name type="scientific">Pseudarcicella hirudinis</name>
    <dbReference type="NCBI Taxonomy" id="1079859"/>
    <lineage>
        <taxon>Bacteria</taxon>
        <taxon>Pseudomonadati</taxon>
        <taxon>Bacteroidota</taxon>
        <taxon>Cytophagia</taxon>
        <taxon>Cytophagales</taxon>
        <taxon>Flectobacillaceae</taxon>
        <taxon>Pseudarcicella</taxon>
    </lineage>
</organism>
<sequence>MNSNYFKYPHPFQLEAGDVLPEIELAYQTLGTMKPDGSNVTWICHAFTGSQDVADWWQGVVGQGKLFNTDNQFIICVNVLGSHYGSTGPLSVNPETQLPYYHDFPTITIRDIVNSFDLLREHLGISKIKTCVGGSLGGQQAVEWAISQPDLIENLILIATNAQHSPWGIAFNESQRMAIEVDPTWKESYATAGIEGMKAARATALISYRNYETYGITQARQDEPLGKSYRAVSYQRYQGEKLAQRFNAFSYYILSQVMDSQDVGRGRGGVQKALSRIKAKTLVMGIKSDALFPINEQEFLAKNIPGATFQTIDSLYGHDGFLIENSLITKAIRLWQKLTKLEINPMEEFFRNLENKTKDRLDLISN</sequence>
<evidence type="ECO:0000256" key="2">
    <source>
        <dbReference type="HAMAP-Rule" id="MF_00296"/>
    </source>
</evidence>
<dbReference type="PANTHER" id="PTHR32268:SF11">
    <property type="entry name" value="HOMOSERINE O-ACETYLTRANSFERASE"/>
    <property type="match status" value="1"/>
</dbReference>
<keyword evidence="2" id="KW-0012">Acyltransferase</keyword>
<dbReference type="Proteomes" id="UP000199306">
    <property type="component" value="Unassembled WGS sequence"/>
</dbReference>
<feature type="domain" description="AB hydrolase-1" evidence="4">
    <location>
        <begin position="43"/>
        <end position="322"/>
    </location>
</feature>
<dbReference type="RefSeq" id="WP_092017836.1">
    <property type="nucleotide sequence ID" value="NZ_FOXH01000007.1"/>
</dbReference>
<feature type="binding site" evidence="2">
    <location>
        <position position="319"/>
    </location>
    <ligand>
        <name>substrate</name>
    </ligand>
</feature>
<dbReference type="UniPathway" id="UPA00051">
    <property type="reaction ID" value="UER00074"/>
</dbReference>
<keyword evidence="2" id="KW-0028">Amino-acid biosynthesis</keyword>
<dbReference type="AlphaFoldDB" id="A0A1I5UJ96"/>
<evidence type="ECO:0000256" key="1">
    <source>
        <dbReference type="ARBA" id="ARBA00022679"/>
    </source>
</evidence>
<dbReference type="InterPro" id="IPR029058">
    <property type="entry name" value="AB_hydrolase_fold"/>
</dbReference>
<keyword evidence="2" id="KW-0963">Cytoplasm</keyword>
<evidence type="ECO:0000259" key="4">
    <source>
        <dbReference type="Pfam" id="PF00561"/>
    </source>
</evidence>
<feature type="binding site" evidence="2">
    <location>
        <position position="201"/>
    </location>
    <ligand>
        <name>substrate</name>
    </ligand>
</feature>
<dbReference type="Pfam" id="PF00561">
    <property type="entry name" value="Abhydrolase_1"/>
    <property type="match status" value="1"/>
</dbReference>
<dbReference type="PIRSF" id="PIRSF000443">
    <property type="entry name" value="Homoser_Ac_trans"/>
    <property type="match status" value="1"/>
</dbReference>
<dbReference type="GO" id="GO:0004414">
    <property type="term" value="F:homoserine O-acetyltransferase activity"/>
    <property type="evidence" value="ECO:0007669"/>
    <property type="project" value="UniProtKB-UniRule"/>
</dbReference>
<gene>
    <name evidence="2" type="primary">metXA</name>
    <name evidence="5" type="ORF">SAMN04515674_107216</name>
</gene>
<evidence type="ECO:0000313" key="6">
    <source>
        <dbReference type="Proteomes" id="UP000199306"/>
    </source>
</evidence>
<reference evidence="5 6" key="1">
    <citation type="submission" date="2016-10" db="EMBL/GenBank/DDBJ databases">
        <authorList>
            <person name="de Groot N.N."/>
        </authorList>
    </citation>
    <scope>NUCLEOTIDE SEQUENCE [LARGE SCALE GENOMIC DNA]</scope>
    <source>
        <strain evidence="6">E92,LMG 26720,CCM 7988</strain>
    </source>
</reference>
<protein>
    <recommendedName>
        <fullName evidence="2">Homoserine O-acetyltransferase</fullName>
        <shortName evidence="2">HAT</shortName>
        <ecNumber evidence="2">2.3.1.31</ecNumber>
    </recommendedName>
    <alternativeName>
        <fullName evidence="2">Homoserine transacetylase</fullName>
        <shortName evidence="2">HTA</shortName>
    </alternativeName>
</protein>
<dbReference type="OrthoDB" id="9800754at2"/>
<dbReference type="GO" id="GO:0009092">
    <property type="term" value="P:homoserine metabolic process"/>
    <property type="evidence" value="ECO:0007669"/>
    <property type="project" value="TreeGrafter"/>
</dbReference>
<dbReference type="SUPFAM" id="SSF53474">
    <property type="entry name" value="alpha/beta-Hydrolases"/>
    <property type="match status" value="1"/>
</dbReference>
<dbReference type="InterPro" id="IPR000073">
    <property type="entry name" value="AB_hydrolase_1"/>
</dbReference>
<dbReference type="GO" id="GO:0005737">
    <property type="term" value="C:cytoplasm"/>
    <property type="evidence" value="ECO:0007669"/>
    <property type="project" value="UniProtKB-SubCell"/>
</dbReference>
<comment type="subcellular location">
    <subcellularLocation>
        <location evidence="2">Cytoplasm</location>
    </subcellularLocation>
</comment>
<dbReference type="InterPro" id="IPR008220">
    <property type="entry name" value="HAT_MetX-like"/>
</dbReference>
<dbReference type="EC" id="2.3.1.31" evidence="2"/>
<comment type="pathway">
    <text evidence="2">Amino-acid biosynthesis; L-methionine biosynthesis via de novo pathway; O-acetyl-L-homoserine from L-homoserine: step 1/1.</text>
</comment>
<comment type="caution">
    <text evidence="2">Lacks conserved residue(s) required for the propagation of feature annotation.</text>
</comment>
<dbReference type="GO" id="GO:0009086">
    <property type="term" value="P:methionine biosynthetic process"/>
    <property type="evidence" value="ECO:0007669"/>
    <property type="project" value="UniProtKB-UniRule"/>
</dbReference>
<feature type="active site" evidence="2 3">
    <location>
        <position position="289"/>
    </location>
</feature>
<feature type="active site" description="Nucleophile" evidence="2 3">
    <location>
        <position position="135"/>
    </location>
</feature>
<evidence type="ECO:0000256" key="3">
    <source>
        <dbReference type="PIRSR" id="PIRSR000443-1"/>
    </source>
</evidence>
<dbReference type="Gene3D" id="3.40.50.1820">
    <property type="entry name" value="alpha/beta hydrolase"/>
    <property type="match status" value="1"/>
</dbReference>
<dbReference type="HAMAP" id="MF_00296">
    <property type="entry name" value="MetX_acyltransf"/>
    <property type="match status" value="1"/>
</dbReference>
<keyword evidence="2" id="KW-0486">Methionine biosynthesis</keyword>
<dbReference type="NCBIfam" id="TIGR01392">
    <property type="entry name" value="homoserO_Ac_trn"/>
    <property type="match status" value="1"/>
</dbReference>
<comment type="similarity">
    <text evidence="2">Belongs to the AB hydrolase superfamily. MetX family.</text>
</comment>
<comment type="catalytic activity">
    <reaction evidence="2">
        <text>L-homoserine + acetyl-CoA = O-acetyl-L-homoserine + CoA</text>
        <dbReference type="Rhea" id="RHEA:13701"/>
        <dbReference type="ChEBI" id="CHEBI:57287"/>
        <dbReference type="ChEBI" id="CHEBI:57288"/>
        <dbReference type="ChEBI" id="CHEBI:57476"/>
        <dbReference type="ChEBI" id="CHEBI:57716"/>
        <dbReference type="EC" id="2.3.1.31"/>
    </reaction>
</comment>
<keyword evidence="6" id="KW-1185">Reference proteome</keyword>
<keyword evidence="1 2" id="KW-0808">Transferase</keyword>
<name>A0A1I5UJ96_9BACT</name>
<proteinExistence type="inferred from homology"/>
<dbReference type="EMBL" id="FOXH01000007">
    <property type="protein sequence ID" value="SFP95305.1"/>
    <property type="molecule type" value="Genomic_DNA"/>
</dbReference>
<evidence type="ECO:0000313" key="5">
    <source>
        <dbReference type="EMBL" id="SFP95305.1"/>
    </source>
</evidence>
<feature type="active site" evidence="2 3">
    <location>
        <position position="318"/>
    </location>
</feature>